<gene>
    <name evidence="1" type="ORF">LCGC14_0266790</name>
</gene>
<name>A0A0F9X4M6_9ZZZZ</name>
<evidence type="ECO:0008006" key="2">
    <source>
        <dbReference type="Google" id="ProtNLM"/>
    </source>
</evidence>
<evidence type="ECO:0000313" key="1">
    <source>
        <dbReference type="EMBL" id="KKN86503.1"/>
    </source>
</evidence>
<proteinExistence type="predicted"/>
<accession>A0A0F9X4M6</accession>
<comment type="caution">
    <text evidence="1">The sequence shown here is derived from an EMBL/GenBank/DDBJ whole genome shotgun (WGS) entry which is preliminary data.</text>
</comment>
<organism evidence="1">
    <name type="scientific">marine sediment metagenome</name>
    <dbReference type="NCBI Taxonomy" id="412755"/>
    <lineage>
        <taxon>unclassified sequences</taxon>
        <taxon>metagenomes</taxon>
        <taxon>ecological metagenomes</taxon>
    </lineage>
</organism>
<sequence length="56" mass="6496">MVELDLDEEEFEDQPYECNLCRDLLIIGFNEALAHKLLHLHRKEQSSVKRLGVSNG</sequence>
<dbReference type="AlphaFoldDB" id="A0A0F9X4M6"/>
<reference evidence="1" key="1">
    <citation type="journal article" date="2015" name="Nature">
        <title>Complex archaea that bridge the gap between prokaryotes and eukaryotes.</title>
        <authorList>
            <person name="Spang A."/>
            <person name="Saw J.H."/>
            <person name="Jorgensen S.L."/>
            <person name="Zaremba-Niedzwiedzka K."/>
            <person name="Martijn J."/>
            <person name="Lind A.E."/>
            <person name="van Eijk R."/>
            <person name="Schleper C."/>
            <person name="Guy L."/>
            <person name="Ettema T.J."/>
        </authorList>
    </citation>
    <scope>NUCLEOTIDE SEQUENCE</scope>
</reference>
<dbReference type="EMBL" id="LAZR01000146">
    <property type="protein sequence ID" value="KKN86503.1"/>
    <property type="molecule type" value="Genomic_DNA"/>
</dbReference>
<protein>
    <recommendedName>
        <fullName evidence="2">C2H2-type domain-containing protein</fullName>
    </recommendedName>
</protein>